<sequence>MCSVPSPPLTSNPDSEVVSPKMPAARNATSSPQPTPLRLDTDEGWNEQGRPRGREWFMYVSQPSERQNPTPTVPFFLDDNYTKRGSKPSRTRTRAKRNAERVDEAHDGLKDEANPAGNASSTQGGDS</sequence>
<feature type="compositionally biased region" description="Pro residues" evidence="1">
    <location>
        <begin position="1"/>
        <end position="10"/>
    </location>
</feature>
<dbReference type="EMBL" id="DF849638">
    <property type="protein sequence ID" value="GAT58341.1"/>
    <property type="molecule type" value="Genomic_DNA"/>
</dbReference>
<feature type="compositionally biased region" description="Polar residues" evidence="1">
    <location>
        <begin position="117"/>
        <end position="127"/>
    </location>
</feature>
<organism evidence="2 3">
    <name type="scientific">Mycena chlorophos</name>
    <name type="common">Agaric fungus</name>
    <name type="synonym">Agaricus chlorophos</name>
    <dbReference type="NCBI Taxonomy" id="658473"/>
    <lineage>
        <taxon>Eukaryota</taxon>
        <taxon>Fungi</taxon>
        <taxon>Dikarya</taxon>
        <taxon>Basidiomycota</taxon>
        <taxon>Agaricomycotina</taxon>
        <taxon>Agaricomycetes</taxon>
        <taxon>Agaricomycetidae</taxon>
        <taxon>Agaricales</taxon>
        <taxon>Marasmiineae</taxon>
        <taxon>Mycenaceae</taxon>
        <taxon>Mycena</taxon>
    </lineage>
</organism>
<protein>
    <submittedName>
        <fullName evidence="2">Uncharacterized protein</fullName>
    </submittedName>
</protein>
<evidence type="ECO:0000256" key="1">
    <source>
        <dbReference type="SAM" id="MobiDB-lite"/>
    </source>
</evidence>
<feature type="compositionally biased region" description="Basic residues" evidence="1">
    <location>
        <begin position="84"/>
        <end position="96"/>
    </location>
</feature>
<reference evidence="2" key="1">
    <citation type="submission" date="2014-09" db="EMBL/GenBank/DDBJ databases">
        <title>Genome sequence of the luminous mushroom Mycena chlorophos for searching fungal bioluminescence genes.</title>
        <authorList>
            <person name="Tanaka Y."/>
            <person name="Kasuga D."/>
            <person name="Oba Y."/>
            <person name="Hase S."/>
            <person name="Sato K."/>
            <person name="Oba Y."/>
            <person name="Sakakibara Y."/>
        </authorList>
    </citation>
    <scope>NUCLEOTIDE SEQUENCE</scope>
</reference>
<accession>A0ABQ0M4N5</accession>
<dbReference type="Proteomes" id="UP000815677">
    <property type="component" value="Unassembled WGS sequence"/>
</dbReference>
<feature type="compositionally biased region" description="Polar residues" evidence="1">
    <location>
        <begin position="61"/>
        <end position="70"/>
    </location>
</feature>
<evidence type="ECO:0000313" key="2">
    <source>
        <dbReference type="EMBL" id="GAT58341.1"/>
    </source>
</evidence>
<evidence type="ECO:0000313" key="3">
    <source>
        <dbReference type="Proteomes" id="UP000815677"/>
    </source>
</evidence>
<keyword evidence="3" id="KW-1185">Reference proteome</keyword>
<proteinExistence type="predicted"/>
<feature type="compositionally biased region" description="Basic and acidic residues" evidence="1">
    <location>
        <begin position="97"/>
        <end position="113"/>
    </location>
</feature>
<name>A0ABQ0M4N5_MYCCL</name>
<feature type="region of interest" description="Disordered" evidence="1">
    <location>
        <begin position="1"/>
        <end position="127"/>
    </location>
</feature>
<gene>
    <name evidence="2" type="ORF">MCHLO_14783</name>
</gene>